<dbReference type="InterPro" id="IPR033913">
    <property type="entry name" value="MTH1175_dom"/>
</dbReference>
<evidence type="ECO:0000259" key="1">
    <source>
        <dbReference type="Pfam" id="PF02579"/>
    </source>
</evidence>
<dbReference type="CDD" id="cd00851">
    <property type="entry name" value="MTH1175"/>
    <property type="match status" value="1"/>
</dbReference>
<reference evidence="2" key="1">
    <citation type="submission" date="2020-01" db="EMBL/GenBank/DDBJ databases">
        <authorList>
            <person name="Hornung B."/>
        </authorList>
    </citation>
    <scope>NUCLEOTIDE SEQUENCE</scope>
    <source>
        <strain evidence="2">PacBioINE</strain>
    </source>
</reference>
<dbReference type="EMBL" id="LR746496">
    <property type="protein sequence ID" value="CAA7603297.1"/>
    <property type="molecule type" value="Genomic_DNA"/>
</dbReference>
<dbReference type="Proteomes" id="UP000836597">
    <property type="component" value="Chromosome"/>
</dbReference>
<organism evidence="2">
    <name type="scientific">Acididesulfobacillus acetoxydans</name>
    <dbReference type="NCBI Taxonomy" id="1561005"/>
    <lineage>
        <taxon>Bacteria</taxon>
        <taxon>Bacillati</taxon>
        <taxon>Bacillota</taxon>
        <taxon>Clostridia</taxon>
        <taxon>Eubacteriales</taxon>
        <taxon>Peptococcaceae</taxon>
        <taxon>Acididesulfobacillus</taxon>
    </lineage>
</organism>
<dbReference type="InterPro" id="IPR036105">
    <property type="entry name" value="DiNase_FeMo-co_biosyn_sf"/>
</dbReference>
<dbReference type="PANTHER" id="PTHR42983:SF1">
    <property type="entry name" value="IRON-MOLYBDENUM PROTEIN"/>
    <property type="match status" value="1"/>
</dbReference>
<dbReference type="PANTHER" id="PTHR42983">
    <property type="entry name" value="DINITROGENASE IRON-MOLYBDENUM COFACTOR PROTEIN-RELATED"/>
    <property type="match status" value="1"/>
</dbReference>
<gene>
    <name evidence="2" type="ORF">DEACI_4120</name>
</gene>
<sequence length="121" mass="12363">MKIAVSSTGTTLESTMDQRFGRAANFVVVDTETMDFESLNNGAAASGGGAGISAAQTVVDKGVGAIITGNIGPNAMNVLQAAQVDIFRGSPVSVKENIAKHQKGLLERIDTSVAAHSGMGR</sequence>
<proteinExistence type="predicted"/>
<dbReference type="RefSeq" id="WP_240986533.1">
    <property type="nucleotide sequence ID" value="NZ_LR746496.1"/>
</dbReference>
<dbReference type="Gene3D" id="3.30.420.130">
    <property type="entry name" value="Dinitrogenase iron-molybdenum cofactor biosynthesis domain"/>
    <property type="match status" value="1"/>
</dbReference>
<feature type="domain" description="Dinitrogenase iron-molybdenum cofactor biosynthesis" evidence="1">
    <location>
        <begin position="13"/>
        <end position="102"/>
    </location>
</feature>
<dbReference type="InterPro" id="IPR003731">
    <property type="entry name" value="Di-Nase_FeMo-co_biosynth"/>
</dbReference>
<dbReference type="AlphaFoldDB" id="A0A8S0Y0M5"/>
<evidence type="ECO:0000313" key="2">
    <source>
        <dbReference type="EMBL" id="CAA7603297.1"/>
    </source>
</evidence>
<protein>
    <submittedName>
        <fullName evidence="2">Dinitrogenase iron-molybdenum cofactor</fullName>
    </submittedName>
</protein>
<accession>A0A8S0Y0M5</accession>
<dbReference type="Pfam" id="PF02579">
    <property type="entry name" value="Nitro_FeMo-Co"/>
    <property type="match status" value="1"/>
</dbReference>
<name>A0A8S0Y0M5_9FIRM</name>
<dbReference type="KEGG" id="aacx:DEACI_4120"/>
<dbReference type="SUPFAM" id="SSF53146">
    <property type="entry name" value="Nitrogenase accessory factor-like"/>
    <property type="match status" value="1"/>
</dbReference>